<sequence>MKIKFYLPAAALILGLLSSCSDHVYGPALHKSDIAYMPKPMSMDSVKSATYVSAGLVLDFGNNLTDQLTSGQLNISEAHTFKNFNLAYGAFTSLGSYANYDLQQGDAHYFKDKFFGAVGGRLSGNFYINNDGRTDIRIIGFEAAYSHEFGDYAKFRKDVTGDPNFYTDTRTELFTGGLTSEIVFHGRKPNTQMGFRIFVGETFGNDNIYNNNKNDYVTYKTPTYVAFSYFIQLKQYFAVVEGGTYVQFRVGLKF</sequence>
<dbReference type="EMBL" id="CP042437">
    <property type="protein sequence ID" value="QEC75405.1"/>
    <property type="molecule type" value="Genomic_DNA"/>
</dbReference>
<evidence type="ECO:0000256" key="1">
    <source>
        <dbReference type="SAM" id="SignalP"/>
    </source>
</evidence>
<dbReference type="KEGG" id="mgk:FSB76_05390"/>
<organism evidence="2 3">
    <name type="scientific">Mucilaginibacter ginsenosidivorax</name>
    <dbReference type="NCBI Taxonomy" id="862126"/>
    <lineage>
        <taxon>Bacteria</taxon>
        <taxon>Pseudomonadati</taxon>
        <taxon>Bacteroidota</taxon>
        <taxon>Sphingobacteriia</taxon>
        <taxon>Sphingobacteriales</taxon>
        <taxon>Sphingobacteriaceae</taxon>
        <taxon>Mucilaginibacter</taxon>
    </lineage>
</organism>
<dbReference type="AlphaFoldDB" id="A0A5B8VXQ2"/>
<gene>
    <name evidence="2" type="ORF">FSB76_05390</name>
</gene>
<proteinExistence type="predicted"/>
<keyword evidence="3" id="KW-1185">Reference proteome</keyword>
<evidence type="ECO:0000313" key="3">
    <source>
        <dbReference type="Proteomes" id="UP000321362"/>
    </source>
</evidence>
<evidence type="ECO:0000313" key="2">
    <source>
        <dbReference type="EMBL" id="QEC75405.1"/>
    </source>
</evidence>
<protein>
    <submittedName>
        <fullName evidence="2">Uncharacterized protein</fullName>
    </submittedName>
</protein>
<accession>A0A5B8VXQ2</accession>
<keyword evidence="1" id="KW-0732">Signal</keyword>
<feature type="chain" id="PRO_5022928020" evidence="1">
    <location>
        <begin position="25"/>
        <end position="254"/>
    </location>
</feature>
<dbReference type="PROSITE" id="PS51257">
    <property type="entry name" value="PROKAR_LIPOPROTEIN"/>
    <property type="match status" value="1"/>
</dbReference>
<name>A0A5B8VXQ2_9SPHI</name>
<reference evidence="2 3" key="1">
    <citation type="journal article" date="2013" name="J. Microbiol.">
        <title>Mucilaginibacter ginsenosidivorax sp. nov., with ginsenoside converting activity isolated from sediment.</title>
        <authorList>
            <person name="Kim J.K."/>
            <person name="Choi T.E."/>
            <person name="Liu Q.M."/>
            <person name="Park H.Y."/>
            <person name="Yi T.H."/>
            <person name="Yoon M.H."/>
            <person name="Kim S.C."/>
            <person name="Im W.T."/>
        </authorList>
    </citation>
    <scope>NUCLEOTIDE SEQUENCE [LARGE SCALE GENOMIC DNA]</scope>
    <source>
        <strain evidence="2 3">KHI28</strain>
    </source>
</reference>
<dbReference type="RefSeq" id="WP_147052553.1">
    <property type="nucleotide sequence ID" value="NZ_CP042437.1"/>
</dbReference>
<dbReference type="Proteomes" id="UP000321362">
    <property type="component" value="Chromosome"/>
</dbReference>
<dbReference type="OrthoDB" id="792799at2"/>
<feature type="signal peptide" evidence="1">
    <location>
        <begin position="1"/>
        <end position="24"/>
    </location>
</feature>